<evidence type="ECO:0000313" key="3">
    <source>
        <dbReference type="Proteomes" id="UP001163046"/>
    </source>
</evidence>
<evidence type="ECO:0000259" key="1">
    <source>
        <dbReference type="PROSITE" id="PS50053"/>
    </source>
</evidence>
<feature type="domain" description="Ubiquitin-like" evidence="1">
    <location>
        <begin position="1"/>
        <end position="57"/>
    </location>
</feature>
<protein>
    <recommendedName>
        <fullName evidence="1">Ubiquitin-like domain-containing protein</fullName>
    </recommendedName>
</protein>
<gene>
    <name evidence="2" type="ORF">OS493_023667</name>
</gene>
<keyword evidence="3" id="KW-1185">Reference proteome</keyword>
<dbReference type="Proteomes" id="UP001163046">
    <property type="component" value="Unassembled WGS sequence"/>
</dbReference>
<dbReference type="InterPro" id="IPR029071">
    <property type="entry name" value="Ubiquitin-like_domsf"/>
</dbReference>
<comment type="caution">
    <text evidence="2">The sequence shown here is derived from an EMBL/GenBank/DDBJ whole genome shotgun (WGS) entry which is preliminary data.</text>
</comment>
<dbReference type="InterPro" id="IPR000626">
    <property type="entry name" value="Ubiquitin-like_dom"/>
</dbReference>
<reference evidence="2" key="1">
    <citation type="submission" date="2023-01" db="EMBL/GenBank/DDBJ databases">
        <title>Genome assembly of the deep-sea coral Lophelia pertusa.</title>
        <authorList>
            <person name="Herrera S."/>
            <person name="Cordes E."/>
        </authorList>
    </citation>
    <scope>NUCLEOTIDE SEQUENCE</scope>
    <source>
        <strain evidence="2">USNM1676648</strain>
        <tissue evidence="2">Polyp</tissue>
    </source>
</reference>
<evidence type="ECO:0000313" key="2">
    <source>
        <dbReference type="EMBL" id="KAJ7371649.1"/>
    </source>
</evidence>
<organism evidence="2 3">
    <name type="scientific">Desmophyllum pertusum</name>
    <dbReference type="NCBI Taxonomy" id="174260"/>
    <lineage>
        <taxon>Eukaryota</taxon>
        <taxon>Metazoa</taxon>
        <taxon>Cnidaria</taxon>
        <taxon>Anthozoa</taxon>
        <taxon>Hexacorallia</taxon>
        <taxon>Scleractinia</taxon>
        <taxon>Caryophylliina</taxon>
        <taxon>Caryophylliidae</taxon>
        <taxon>Desmophyllum</taxon>
    </lineage>
</organism>
<name>A0A9W9Z1T4_9CNID</name>
<dbReference type="AlphaFoldDB" id="A0A9W9Z1T4"/>
<accession>A0A9W9Z1T4</accession>
<sequence>MQVFVNLLNAKKIVVEVQPLDTVEILKNTISQATGLPLAVQSLHSQNGAEIENGRRIYLGDLIKPNTLINLTYKQDKPITSFYINAVTGTGRIVTVIPEEGNSLSINNLRSRLSTLLDLPADSLFLRLVDLSRFVNKGLVTLFNSLEECGVSSGSVLYVQIHPWKEK</sequence>
<dbReference type="SUPFAM" id="SSF54236">
    <property type="entry name" value="Ubiquitin-like"/>
    <property type="match status" value="1"/>
</dbReference>
<dbReference type="Pfam" id="PF00240">
    <property type="entry name" value="ubiquitin"/>
    <property type="match status" value="1"/>
</dbReference>
<dbReference type="EMBL" id="MU826843">
    <property type="protein sequence ID" value="KAJ7371649.1"/>
    <property type="molecule type" value="Genomic_DNA"/>
</dbReference>
<dbReference type="PROSITE" id="PS50053">
    <property type="entry name" value="UBIQUITIN_2"/>
    <property type="match status" value="1"/>
</dbReference>
<dbReference type="Gene3D" id="3.10.20.90">
    <property type="entry name" value="Phosphatidylinositol 3-kinase Catalytic Subunit, Chain A, domain 1"/>
    <property type="match status" value="1"/>
</dbReference>
<proteinExistence type="predicted"/>